<dbReference type="Pfam" id="PF14541">
    <property type="entry name" value="TAXi_C"/>
    <property type="match status" value="1"/>
</dbReference>
<reference evidence="2" key="3">
    <citation type="submission" date="2021-05" db="UniProtKB">
        <authorList>
            <consortium name="EnsemblPlants"/>
        </authorList>
    </citation>
    <scope>IDENTIFICATION</scope>
    <source>
        <strain evidence="2">cv. B73</strain>
    </source>
</reference>
<protein>
    <recommendedName>
        <fullName evidence="1">Xylanase inhibitor C-terminal domain-containing protein</fullName>
    </recommendedName>
</protein>
<dbReference type="GO" id="GO:0004190">
    <property type="term" value="F:aspartic-type endopeptidase activity"/>
    <property type="evidence" value="ECO:0007669"/>
    <property type="project" value="InterPro"/>
</dbReference>
<dbReference type="InterPro" id="IPR032799">
    <property type="entry name" value="TAXi_C"/>
</dbReference>
<dbReference type="GO" id="GO:0006508">
    <property type="term" value="P:proteolysis"/>
    <property type="evidence" value="ECO:0007669"/>
    <property type="project" value="InterPro"/>
</dbReference>
<dbReference type="SUPFAM" id="SSF50630">
    <property type="entry name" value="Acid proteases"/>
    <property type="match status" value="1"/>
</dbReference>
<dbReference type="Proteomes" id="UP000007305">
    <property type="component" value="Chromosome 7"/>
</dbReference>
<keyword evidence="3" id="KW-1185">Reference proteome</keyword>
<dbReference type="AlphaFoldDB" id="A0A804Q8M6"/>
<dbReference type="PANTHER" id="PTHR13683:SF712">
    <property type="entry name" value="OS04G0685200 PROTEIN"/>
    <property type="match status" value="1"/>
</dbReference>
<proteinExistence type="predicted"/>
<organism evidence="2 3">
    <name type="scientific">Zea mays</name>
    <name type="common">Maize</name>
    <dbReference type="NCBI Taxonomy" id="4577"/>
    <lineage>
        <taxon>Eukaryota</taxon>
        <taxon>Viridiplantae</taxon>
        <taxon>Streptophyta</taxon>
        <taxon>Embryophyta</taxon>
        <taxon>Tracheophyta</taxon>
        <taxon>Spermatophyta</taxon>
        <taxon>Magnoliopsida</taxon>
        <taxon>Liliopsida</taxon>
        <taxon>Poales</taxon>
        <taxon>Poaceae</taxon>
        <taxon>PACMAD clade</taxon>
        <taxon>Panicoideae</taxon>
        <taxon>Andropogonodae</taxon>
        <taxon>Andropogoneae</taxon>
        <taxon>Tripsacinae</taxon>
        <taxon>Zea</taxon>
    </lineage>
</organism>
<dbReference type="InterPro" id="IPR001461">
    <property type="entry name" value="Aspartic_peptidase_A1"/>
</dbReference>
<dbReference type="Gramene" id="Zm00001eb309050_T001">
    <property type="protein sequence ID" value="Zm00001eb309050_P001"/>
    <property type="gene ID" value="Zm00001eb309050"/>
</dbReference>
<dbReference type="Gene3D" id="2.40.70.10">
    <property type="entry name" value="Acid Proteases"/>
    <property type="match status" value="1"/>
</dbReference>
<feature type="domain" description="Xylanase inhibitor C-terminal" evidence="1">
    <location>
        <begin position="82"/>
        <end position="146"/>
    </location>
</feature>
<evidence type="ECO:0000259" key="1">
    <source>
        <dbReference type="Pfam" id="PF14541"/>
    </source>
</evidence>
<sequence>MQPRVRAPATVGPRGLRPWHAVRTCVARRPKVFLPPHVRRFNDNTAMSGSLVLGGTEGGEGMQYVPLVKSATGDKLSYDMYYYLALRGVTVGEKAVWLSVRAFTANAAGSEGAVVDSGTTFTYLDPTVFQPVADAVVTVVGRRYKRAKDTEVGLGLHPYFVLPQVAR</sequence>
<reference evidence="2" key="2">
    <citation type="submission" date="2019-07" db="EMBL/GenBank/DDBJ databases">
        <authorList>
            <person name="Seetharam A."/>
            <person name="Woodhouse M."/>
            <person name="Cannon E."/>
        </authorList>
    </citation>
    <scope>NUCLEOTIDE SEQUENCE [LARGE SCALE GENOMIC DNA]</scope>
    <source>
        <strain evidence="2">cv. B73</strain>
    </source>
</reference>
<evidence type="ECO:0000313" key="3">
    <source>
        <dbReference type="Proteomes" id="UP000007305"/>
    </source>
</evidence>
<evidence type="ECO:0000313" key="2">
    <source>
        <dbReference type="EnsemblPlants" id="Zm00001eb309050_P001"/>
    </source>
</evidence>
<dbReference type="InParanoid" id="A0A804Q8M6"/>
<accession>A0A804Q8M6</accession>
<dbReference type="PANTHER" id="PTHR13683">
    <property type="entry name" value="ASPARTYL PROTEASES"/>
    <property type="match status" value="1"/>
</dbReference>
<reference evidence="3" key="1">
    <citation type="submission" date="2015-12" db="EMBL/GenBank/DDBJ databases">
        <title>Update maize B73 reference genome by single molecule sequencing technologies.</title>
        <authorList>
            <consortium name="Maize Genome Sequencing Project"/>
            <person name="Ware D."/>
        </authorList>
    </citation>
    <scope>NUCLEOTIDE SEQUENCE [LARGE SCALE GENOMIC DNA]</scope>
    <source>
        <strain evidence="3">cv. B73</strain>
    </source>
</reference>
<dbReference type="EnsemblPlants" id="Zm00001eb309050_T001">
    <property type="protein sequence ID" value="Zm00001eb309050_P001"/>
    <property type="gene ID" value="Zm00001eb309050"/>
</dbReference>
<dbReference type="InterPro" id="IPR021109">
    <property type="entry name" value="Peptidase_aspartic_dom_sf"/>
</dbReference>
<name>A0A804Q8M6_MAIZE</name>